<comment type="similarity">
    <text evidence="8">Belongs to the PpiD chaperone family.</text>
</comment>
<dbReference type="InterPro" id="IPR027304">
    <property type="entry name" value="Trigger_fact/SurA_dom_sf"/>
</dbReference>
<evidence type="ECO:0000256" key="4">
    <source>
        <dbReference type="ARBA" id="ARBA00022692"/>
    </source>
</evidence>
<dbReference type="OrthoDB" id="9812372at2"/>
<keyword evidence="5 12" id="KW-1133">Transmembrane helix</keyword>
<comment type="subcellular location">
    <subcellularLocation>
        <location evidence="1">Cell inner membrane</location>
        <topology evidence="1">Single-pass type II membrane protein</topology>
        <orientation evidence="1">Periplasmic side</orientation>
    </subcellularLocation>
</comment>
<evidence type="ECO:0000256" key="3">
    <source>
        <dbReference type="ARBA" id="ARBA00022519"/>
    </source>
</evidence>
<dbReference type="Pfam" id="PF00639">
    <property type="entry name" value="Rotamase"/>
    <property type="match status" value="1"/>
</dbReference>
<keyword evidence="7" id="KW-0143">Chaperone</keyword>
<accession>A0A515DC95</accession>
<evidence type="ECO:0000256" key="1">
    <source>
        <dbReference type="ARBA" id="ARBA00004382"/>
    </source>
</evidence>
<dbReference type="PANTHER" id="PTHR47529">
    <property type="entry name" value="PEPTIDYL-PROLYL CIS-TRANS ISOMERASE D"/>
    <property type="match status" value="1"/>
</dbReference>
<dbReference type="KEGG" id="rhf:EUB48_12595"/>
<keyword evidence="11 14" id="KW-0413">Isomerase</keyword>
<keyword evidence="3" id="KW-0997">Cell inner membrane</keyword>
<dbReference type="Proteomes" id="UP000316798">
    <property type="component" value="Chromosome"/>
</dbReference>
<evidence type="ECO:0000256" key="10">
    <source>
        <dbReference type="ARBA" id="ARBA00042775"/>
    </source>
</evidence>
<name>A0A515DC95_9BURK</name>
<dbReference type="AlphaFoldDB" id="A0A515DC95"/>
<dbReference type="Gene3D" id="3.10.50.40">
    <property type="match status" value="1"/>
</dbReference>
<keyword evidence="4 12" id="KW-0812">Transmembrane</keyword>
<evidence type="ECO:0000259" key="13">
    <source>
        <dbReference type="PROSITE" id="PS50198"/>
    </source>
</evidence>
<dbReference type="PANTHER" id="PTHR47529:SF1">
    <property type="entry name" value="PERIPLASMIC CHAPERONE PPID"/>
    <property type="match status" value="1"/>
</dbReference>
<keyword evidence="2" id="KW-1003">Cell membrane</keyword>
<dbReference type="GO" id="GO:0003755">
    <property type="term" value="F:peptidyl-prolyl cis-trans isomerase activity"/>
    <property type="evidence" value="ECO:0007669"/>
    <property type="project" value="UniProtKB-KW"/>
</dbReference>
<evidence type="ECO:0000256" key="7">
    <source>
        <dbReference type="ARBA" id="ARBA00023186"/>
    </source>
</evidence>
<protein>
    <recommendedName>
        <fullName evidence="9">Periplasmic chaperone PpiD</fullName>
    </recommendedName>
    <alternativeName>
        <fullName evidence="10">Periplasmic folding chaperone</fullName>
    </alternativeName>
</protein>
<dbReference type="Pfam" id="PF13624">
    <property type="entry name" value="SurA_N_3"/>
    <property type="match status" value="1"/>
</dbReference>
<evidence type="ECO:0000256" key="2">
    <source>
        <dbReference type="ARBA" id="ARBA00022475"/>
    </source>
</evidence>
<evidence type="ECO:0000256" key="9">
    <source>
        <dbReference type="ARBA" id="ARBA00040743"/>
    </source>
</evidence>
<organism evidence="14 15">
    <name type="scientific">Rhodoferax sediminis</name>
    <dbReference type="NCBI Taxonomy" id="2509614"/>
    <lineage>
        <taxon>Bacteria</taxon>
        <taxon>Pseudomonadati</taxon>
        <taxon>Pseudomonadota</taxon>
        <taxon>Betaproteobacteria</taxon>
        <taxon>Burkholderiales</taxon>
        <taxon>Comamonadaceae</taxon>
        <taxon>Rhodoferax</taxon>
    </lineage>
</organism>
<evidence type="ECO:0000256" key="11">
    <source>
        <dbReference type="PROSITE-ProRule" id="PRU00278"/>
    </source>
</evidence>
<dbReference type="EMBL" id="CP035503">
    <property type="protein sequence ID" value="QDL38025.1"/>
    <property type="molecule type" value="Genomic_DNA"/>
</dbReference>
<evidence type="ECO:0000256" key="12">
    <source>
        <dbReference type="SAM" id="Phobius"/>
    </source>
</evidence>
<dbReference type="SUPFAM" id="SSF54534">
    <property type="entry name" value="FKBP-like"/>
    <property type="match status" value="1"/>
</dbReference>
<feature type="transmembrane region" description="Helical" evidence="12">
    <location>
        <begin position="12"/>
        <end position="29"/>
    </location>
</feature>
<dbReference type="SUPFAM" id="SSF109998">
    <property type="entry name" value="Triger factor/SurA peptide-binding domain-like"/>
    <property type="match status" value="1"/>
</dbReference>
<keyword evidence="15" id="KW-1185">Reference proteome</keyword>
<reference evidence="14 15" key="1">
    <citation type="submission" date="2019-01" db="EMBL/GenBank/DDBJ databases">
        <title>Genomic insights into a novel species Rhodoferax sp.</title>
        <authorList>
            <person name="Jin L."/>
        </authorList>
    </citation>
    <scope>NUCLEOTIDE SEQUENCE [LARGE SCALE GENOMIC DNA]</scope>
    <source>
        <strain evidence="14 15">CHu59-6-5</strain>
    </source>
</reference>
<evidence type="ECO:0000256" key="6">
    <source>
        <dbReference type="ARBA" id="ARBA00023136"/>
    </source>
</evidence>
<dbReference type="Gene3D" id="1.10.4030.10">
    <property type="entry name" value="Porin chaperone SurA, peptide-binding domain"/>
    <property type="match status" value="1"/>
</dbReference>
<dbReference type="InterPro" id="IPR000297">
    <property type="entry name" value="PPIase_PpiC"/>
</dbReference>
<proteinExistence type="inferred from homology"/>
<evidence type="ECO:0000256" key="8">
    <source>
        <dbReference type="ARBA" id="ARBA00038408"/>
    </source>
</evidence>
<keyword evidence="6 12" id="KW-0472">Membrane</keyword>
<dbReference type="RefSeq" id="WP_142819449.1">
    <property type="nucleotide sequence ID" value="NZ_CP035503.1"/>
</dbReference>
<sequence length="645" mass="70525">MFEAIRKHSKIVLGLLFLLIIPSFVLFGIERNRNNESAQVVATVDGQDITQNEWDNAHKNEVDRLRASTPTLDAKLLDSPQARYASLERVVRDHVLAAAASKSRLVTSDQRLAQSLQENPTIASLRKPDGSLDMDRYRQLVGAQGMTPEMFEAGVRRDLSARQVMVGLAGTSFATSAQADVALNAFLEKREVQVARFNTADFASKVTLTDADLEAFYKSNQALFQAPEQASIEYVVLDLDTVKNSITLNPQDVKTYYDQNAARLSGQEERRASHILIAVPKGASAAEREKAKAHAQELLAMVKKAPDSFAEVARKDSQDPGSAAKGGDLDFFTRDAMVKPFADAVFAMKKGDISDVVETEYGYHIIKLTDIKVPKQRSFEEMKPEIEADLKNQQAQRKFAETADAFTNGVYEQADSLKPVADKLKLQIQTAANVTRKPAPGVTGVLANAKFLEALFAPDSIDKKRNTEAVETAPNQLVSGRVTRYTPSRILPFAEVKDNVRQRLLAVRGAALARTEGMARLAAWKANPAAAVLPPAVVVSRDQAQNQPGPVVEAILRADSTHLPSFIGVDLGAQGYAVAKINKIIPREPSTDAAAAQERAQFTQWVASAEALAYYDLLKERFKATIKVPKPVAKTAEELSQAATQ</sequence>
<evidence type="ECO:0000256" key="5">
    <source>
        <dbReference type="ARBA" id="ARBA00022989"/>
    </source>
</evidence>
<keyword evidence="11" id="KW-0697">Rotamase</keyword>
<evidence type="ECO:0000313" key="14">
    <source>
        <dbReference type="EMBL" id="QDL38025.1"/>
    </source>
</evidence>
<dbReference type="InterPro" id="IPR046357">
    <property type="entry name" value="PPIase_dom_sf"/>
</dbReference>
<dbReference type="PROSITE" id="PS50198">
    <property type="entry name" value="PPIC_PPIASE_2"/>
    <property type="match status" value="1"/>
</dbReference>
<feature type="domain" description="PpiC" evidence="13">
    <location>
        <begin position="267"/>
        <end position="370"/>
    </location>
</feature>
<evidence type="ECO:0000313" key="15">
    <source>
        <dbReference type="Proteomes" id="UP000316798"/>
    </source>
</evidence>
<dbReference type="GO" id="GO:0005886">
    <property type="term" value="C:plasma membrane"/>
    <property type="evidence" value="ECO:0007669"/>
    <property type="project" value="UniProtKB-SubCell"/>
</dbReference>
<dbReference type="InterPro" id="IPR052029">
    <property type="entry name" value="PpiD_chaperone"/>
</dbReference>
<gene>
    <name evidence="14" type="ORF">EUB48_12595</name>
</gene>